<dbReference type="AlphaFoldDB" id="A0A497X9G7"/>
<dbReference type="Pfam" id="PF02313">
    <property type="entry name" value="Fumarate_red_D"/>
    <property type="match status" value="1"/>
</dbReference>
<dbReference type="NCBIfam" id="NF003977">
    <property type="entry name" value="PRK05470.1-1"/>
    <property type="match status" value="1"/>
</dbReference>
<dbReference type="InterPro" id="IPR003418">
    <property type="entry name" value="Fumarate_red_D"/>
</dbReference>
<keyword evidence="1" id="KW-1003">Cell membrane</keyword>
<evidence type="ECO:0000256" key="2">
    <source>
        <dbReference type="ARBA" id="ARBA00022692"/>
    </source>
</evidence>
<feature type="transmembrane region" description="Helical" evidence="5">
    <location>
        <begin position="90"/>
        <end position="111"/>
    </location>
</feature>
<keyword evidence="7" id="KW-1185">Reference proteome</keyword>
<reference evidence="6 7" key="1">
    <citation type="submission" date="2018-10" db="EMBL/GenBank/DDBJ databases">
        <title>Genomic Encyclopedia of Type Strains, Phase IV (KMG-IV): sequencing the most valuable type-strain genomes for metagenomic binning, comparative biology and taxonomic classification.</title>
        <authorList>
            <person name="Goeker M."/>
        </authorList>
    </citation>
    <scope>NUCLEOTIDE SEQUENCE [LARGE SCALE GENOMIC DNA]</scope>
    <source>
        <strain evidence="6 7">DSM 26916</strain>
    </source>
</reference>
<evidence type="ECO:0000256" key="1">
    <source>
        <dbReference type="ARBA" id="ARBA00022475"/>
    </source>
</evidence>
<dbReference type="EMBL" id="RCCI01000007">
    <property type="protein sequence ID" value="RLJ62872.1"/>
    <property type="molecule type" value="Genomic_DNA"/>
</dbReference>
<comment type="caution">
    <text evidence="6">The sequence shown here is derived from an EMBL/GenBank/DDBJ whole genome shotgun (WGS) entry which is preliminary data.</text>
</comment>
<feature type="transmembrane region" description="Helical" evidence="5">
    <location>
        <begin position="48"/>
        <end position="70"/>
    </location>
</feature>
<dbReference type="Proteomes" id="UP000268908">
    <property type="component" value="Unassembled WGS sequence"/>
</dbReference>
<accession>A0A497X9G7</accession>
<evidence type="ECO:0000256" key="5">
    <source>
        <dbReference type="SAM" id="Phobius"/>
    </source>
</evidence>
<dbReference type="GO" id="GO:0006106">
    <property type="term" value="P:fumarate metabolic process"/>
    <property type="evidence" value="ECO:0007669"/>
    <property type="project" value="InterPro"/>
</dbReference>
<sequence length="113" mass="11934">MAKSHKPVVWFPFAAGGTVIAFCIPVIVLLTSMAALGHVPDGLGYERMHAFAAGALGKLVIFSVVALSLWSSAHRLRCTCFDFGLRADKVVATVLYLAAVAGSVATAVYLLRI</sequence>
<dbReference type="InterPro" id="IPR034804">
    <property type="entry name" value="SQR/QFR_C/D"/>
</dbReference>
<feature type="transmembrane region" description="Helical" evidence="5">
    <location>
        <begin position="12"/>
        <end position="36"/>
    </location>
</feature>
<keyword evidence="4 5" id="KW-0472">Membrane</keyword>
<gene>
    <name evidence="6" type="ORF">DFR35_2694</name>
</gene>
<dbReference type="RefSeq" id="WP_121243174.1">
    <property type="nucleotide sequence ID" value="NZ_BHVV01000008.1"/>
</dbReference>
<dbReference type="OrthoDB" id="9804636at2"/>
<protein>
    <submittedName>
        <fullName evidence="6">Succinate dehydrogenase subunit D</fullName>
    </submittedName>
</protein>
<keyword evidence="2 5" id="KW-0812">Transmembrane</keyword>
<evidence type="ECO:0000256" key="3">
    <source>
        <dbReference type="ARBA" id="ARBA00022989"/>
    </source>
</evidence>
<evidence type="ECO:0000313" key="7">
    <source>
        <dbReference type="Proteomes" id="UP000268908"/>
    </source>
</evidence>
<name>A0A497X9G7_9PROT</name>
<organism evidence="6 7">
    <name type="scientific">Sulfurisoma sediminicola</name>
    <dbReference type="NCBI Taxonomy" id="1381557"/>
    <lineage>
        <taxon>Bacteria</taxon>
        <taxon>Pseudomonadati</taxon>
        <taxon>Pseudomonadota</taxon>
        <taxon>Betaproteobacteria</taxon>
        <taxon>Nitrosomonadales</taxon>
        <taxon>Sterolibacteriaceae</taxon>
        <taxon>Sulfurisoma</taxon>
    </lineage>
</organism>
<dbReference type="GO" id="GO:0016020">
    <property type="term" value="C:membrane"/>
    <property type="evidence" value="ECO:0007669"/>
    <property type="project" value="InterPro"/>
</dbReference>
<dbReference type="Gene3D" id="1.20.1300.10">
    <property type="entry name" value="Fumarate reductase/succinate dehydrogenase, transmembrane subunit"/>
    <property type="match status" value="1"/>
</dbReference>
<keyword evidence="3 5" id="KW-1133">Transmembrane helix</keyword>
<proteinExistence type="predicted"/>
<evidence type="ECO:0000256" key="4">
    <source>
        <dbReference type="ARBA" id="ARBA00023136"/>
    </source>
</evidence>
<evidence type="ECO:0000313" key="6">
    <source>
        <dbReference type="EMBL" id="RLJ62872.1"/>
    </source>
</evidence>
<dbReference type="SUPFAM" id="SSF81343">
    <property type="entry name" value="Fumarate reductase respiratory complex transmembrane subunits"/>
    <property type="match status" value="1"/>
</dbReference>